<evidence type="ECO:0000313" key="2">
    <source>
        <dbReference type="Proteomes" id="UP001057520"/>
    </source>
</evidence>
<gene>
    <name evidence="1" type="ORF">MZV50_03370</name>
</gene>
<proteinExistence type="predicted"/>
<organism evidence="1 2">
    <name type="scientific">Caulobacter segnis</name>
    <dbReference type="NCBI Taxonomy" id="88688"/>
    <lineage>
        <taxon>Bacteria</taxon>
        <taxon>Pseudomonadati</taxon>
        <taxon>Pseudomonadota</taxon>
        <taxon>Alphaproteobacteria</taxon>
        <taxon>Caulobacterales</taxon>
        <taxon>Caulobacteraceae</taxon>
        <taxon>Caulobacter</taxon>
    </lineage>
</organism>
<evidence type="ECO:0000313" key="1">
    <source>
        <dbReference type="EMBL" id="USQ98491.1"/>
    </source>
</evidence>
<dbReference type="Proteomes" id="UP001057520">
    <property type="component" value="Chromosome"/>
</dbReference>
<sequence>MNSVRKISRIIRPA</sequence>
<reference evidence="1 2" key="1">
    <citation type="submission" date="2022-04" db="EMBL/GenBank/DDBJ databases">
        <title>Genome sequence of soybean root-associated Caulobacter segnis RL271.</title>
        <authorList>
            <person name="Longley R."/>
            <person name="Bonito G."/>
            <person name="Trigodet F."/>
            <person name="Crosson S."/>
            <person name="Fiebig A."/>
        </authorList>
    </citation>
    <scope>NUCLEOTIDE SEQUENCE [LARGE SCALE GENOMIC DNA]</scope>
    <source>
        <strain evidence="1 2">RL271</strain>
    </source>
</reference>
<dbReference type="EMBL" id="CP096040">
    <property type="protein sequence ID" value="USQ98491.1"/>
    <property type="molecule type" value="Genomic_DNA"/>
</dbReference>
<keyword evidence="2" id="KW-1185">Reference proteome</keyword>
<protein>
    <submittedName>
        <fullName evidence="1">Uncharacterized protein</fullName>
    </submittedName>
</protein>
<name>A0ABY5A0B6_9CAUL</name>
<accession>A0ABY5A0B6</accession>